<evidence type="ECO:0000313" key="3">
    <source>
        <dbReference type="Proteomes" id="UP000285123"/>
    </source>
</evidence>
<dbReference type="CDD" id="cd00761">
    <property type="entry name" value="Glyco_tranf_GTA_type"/>
    <property type="match status" value="1"/>
</dbReference>
<dbReference type="Pfam" id="PF00535">
    <property type="entry name" value="Glycos_transf_2"/>
    <property type="match status" value="1"/>
</dbReference>
<gene>
    <name evidence="2" type="ORF">SAHL_04930</name>
</gene>
<dbReference type="Gene3D" id="3.90.550.10">
    <property type="entry name" value="Spore Coat Polysaccharide Biosynthesis Protein SpsA, Chain A"/>
    <property type="match status" value="1"/>
</dbReference>
<evidence type="ECO:0000313" key="2">
    <source>
        <dbReference type="EMBL" id="ROO32507.1"/>
    </source>
</evidence>
<protein>
    <recommendedName>
        <fullName evidence="1">Glycosyltransferase 2-like domain-containing protein</fullName>
    </recommendedName>
</protein>
<dbReference type="InterPro" id="IPR001173">
    <property type="entry name" value="Glyco_trans_2-like"/>
</dbReference>
<accession>A0A423Q1V0</accession>
<dbReference type="PANTHER" id="PTHR43685">
    <property type="entry name" value="GLYCOSYLTRANSFERASE"/>
    <property type="match status" value="1"/>
</dbReference>
<dbReference type="Proteomes" id="UP000285123">
    <property type="component" value="Unassembled WGS sequence"/>
</dbReference>
<dbReference type="AlphaFoldDB" id="A0A423Q1V0"/>
<dbReference type="InterPro" id="IPR029044">
    <property type="entry name" value="Nucleotide-diphossugar_trans"/>
</dbReference>
<feature type="domain" description="Glycosyltransferase 2-like" evidence="1">
    <location>
        <begin position="1"/>
        <end position="136"/>
    </location>
</feature>
<dbReference type="InterPro" id="IPR050834">
    <property type="entry name" value="Glycosyltransf_2"/>
</dbReference>
<dbReference type="PANTHER" id="PTHR43685:SF2">
    <property type="entry name" value="GLYCOSYLTRANSFERASE 2-LIKE DOMAIN-CONTAINING PROTEIN"/>
    <property type="match status" value="1"/>
</dbReference>
<evidence type="ECO:0000259" key="1">
    <source>
        <dbReference type="Pfam" id="PF00535"/>
    </source>
</evidence>
<name>A0A423Q1V0_9GAMM</name>
<dbReference type="EMBL" id="AYKF01000066">
    <property type="protein sequence ID" value="ROO32507.1"/>
    <property type="molecule type" value="Genomic_DNA"/>
</dbReference>
<comment type="caution">
    <text evidence="2">The sequence shown here is derived from an EMBL/GenBank/DDBJ whole genome shotgun (WGS) entry which is preliminary data.</text>
</comment>
<sequence>MIVVNDGSTSPEVAMELDRYRSERVTVVHQTNTGAPGALNHAISLARGPYIAVHDAGDASRPDRLQEQSRALDAEPSLVGVGCFTEDLMVQDNGGTTREKLNDDKPERLNHRDFLAPRNFLSGGEVMFRKEIHQKVGGYRSAFRYAQDRDLWLRMSMLGDFGIVQTMLYERRIYAQGVKASLRKSIMQKQLSHFARECAQMRMQKGYDLVDIFSDQAPMYRARTKTAADNLARYALWYLYHDDHESANILADLAIRERVTLRSVGINAIAKTTTVSNGRHEAIKSLLRRKISKFDMQKPETLIRR</sequence>
<proteinExistence type="predicted"/>
<reference evidence="2 3" key="1">
    <citation type="submission" date="2013-10" db="EMBL/GenBank/DDBJ databases">
        <title>Salinisphaera halophila YIM 95161 Genome Sequencing.</title>
        <authorList>
            <person name="Lai Q."/>
            <person name="Li C."/>
            <person name="Shao Z."/>
        </authorList>
    </citation>
    <scope>NUCLEOTIDE SEQUENCE [LARGE SCALE GENOMIC DNA]</scope>
    <source>
        <strain evidence="2 3">YIM 95161</strain>
    </source>
</reference>
<dbReference type="SUPFAM" id="SSF53448">
    <property type="entry name" value="Nucleotide-diphospho-sugar transferases"/>
    <property type="match status" value="1"/>
</dbReference>
<organism evidence="2 3">
    <name type="scientific">Salinisphaera orenii YIM 95161</name>
    <dbReference type="NCBI Taxonomy" id="1051139"/>
    <lineage>
        <taxon>Bacteria</taxon>
        <taxon>Pseudomonadati</taxon>
        <taxon>Pseudomonadota</taxon>
        <taxon>Gammaproteobacteria</taxon>
        <taxon>Salinisphaerales</taxon>
        <taxon>Salinisphaeraceae</taxon>
        <taxon>Salinisphaera</taxon>
    </lineage>
</organism>